<dbReference type="OrthoDB" id="9794225at2"/>
<evidence type="ECO:0000256" key="4">
    <source>
        <dbReference type="ARBA" id="ARBA00023136"/>
    </source>
</evidence>
<dbReference type="GO" id="GO:0005262">
    <property type="term" value="F:calcium channel activity"/>
    <property type="evidence" value="ECO:0007669"/>
    <property type="project" value="TreeGrafter"/>
</dbReference>
<dbReference type="PANTHER" id="PTHR10846:SF8">
    <property type="entry name" value="INNER MEMBRANE PROTEIN YRBG"/>
    <property type="match status" value="1"/>
</dbReference>
<name>A0A371J9X4_9FIRM</name>
<dbReference type="Proteomes" id="UP000215694">
    <property type="component" value="Unassembled WGS sequence"/>
</dbReference>
<protein>
    <submittedName>
        <fullName evidence="7">Sodium:calcium antiporter</fullName>
    </submittedName>
</protein>
<feature type="transmembrane region" description="Helical" evidence="5">
    <location>
        <begin position="98"/>
        <end position="117"/>
    </location>
</feature>
<dbReference type="InterPro" id="IPR004837">
    <property type="entry name" value="NaCa_Exmemb"/>
</dbReference>
<proteinExistence type="predicted"/>
<comment type="subcellular location">
    <subcellularLocation>
        <location evidence="1">Membrane</location>
        <topology evidence="1">Multi-pass membrane protein</topology>
    </subcellularLocation>
</comment>
<dbReference type="RefSeq" id="WP_116041167.1">
    <property type="nucleotide sequence ID" value="NZ_NOJY02000002.1"/>
</dbReference>
<feature type="transmembrane region" description="Helical" evidence="5">
    <location>
        <begin position="209"/>
        <end position="232"/>
    </location>
</feature>
<evidence type="ECO:0000256" key="3">
    <source>
        <dbReference type="ARBA" id="ARBA00022989"/>
    </source>
</evidence>
<dbReference type="EMBL" id="NOJY02000002">
    <property type="protein sequence ID" value="RDY29466.1"/>
    <property type="molecule type" value="Genomic_DNA"/>
</dbReference>
<dbReference type="InterPro" id="IPR004481">
    <property type="entry name" value="K/Na/Ca-exchanger"/>
</dbReference>
<dbReference type="AlphaFoldDB" id="A0A371J9X4"/>
<evidence type="ECO:0000256" key="1">
    <source>
        <dbReference type="ARBA" id="ARBA00004141"/>
    </source>
</evidence>
<evidence type="ECO:0000256" key="2">
    <source>
        <dbReference type="ARBA" id="ARBA00022692"/>
    </source>
</evidence>
<dbReference type="NCBIfam" id="TIGR00367">
    <property type="entry name" value="calcium/sodium antiporter"/>
    <property type="match status" value="1"/>
</dbReference>
<feature type="domain" description="Sodium/calcium exchanger membrane region" evidence="6">
    <location>
        <begin position="174"/>
        <end position="314"/>
    </location>
</feature>
<accession>A0A371J9X4</accession>
<dbReference type="Gene3D" id="1.20.1420.30">
    <property type="entry name" value="NCX, central ion-binding region"/>
    <property type="match status" value="1"/>
</dbReference>
<feature type="transmembrane region" description="Helical" evidence="5">
    <location>
        <begin position="269"/>
        <end position="287"/>
    </location>
</feature>
<comment type="caution">
    <text evidence="7">The sequence shown here is derived from an EMBL/GenBank/DDBJ whole genome shotgun (WGS) entry which is preliminary data.</text>
</comment>
<evidence type="ECO:0000259" key="6">
    <source>
        <dbReference type="Pfam" id="PF01699"/>
    </source>
</evidence>
<keyword evidence="3 5" id="KW-1133">Transmembrane helix</keyword>
<sequence length="317" mass="33726">MSYILLLIGFVLLIKGADTFVSGASSIAVALKVPTLIIGLTIVAFGTSAPEAAVSVTAALNGQNEMAIANVVGSNIFNLLGVLGVAAIINPIRVQKSTIIKEFPFAILASLILMVLAHDTKFQGYNLNALTRADGLVLLALFAIFMYYLIEMAITSKEEMNVEKADESMPMSKAVIFSVLGILGILIGGNMVVDSASDIAISWGMSQNLVGLTIVSIGTSLPEFVTSVIAARKGESDIAIGNVVGSNIFNILFVLGISSFIHDISIQPIVFVDMFAMVVLSIVTYIFATTKKSISKPEGFLLALMYVVYMAFIIIRK</sequence>
<keyword evidence="2 5" id="KW-0812">Transmembrane</keyword>
<dbReference type="GO" id="GO:0006874">
    <property type="term" value="P:intracellular calcium ion homeostasis"/>
    <property type="evidence" value="ECO:0007669"/>
    <property type="project" value="TreeGrafter"/>
</dbReference>
<gene>
    <name evidence="7" type="ORF">CHL78_001830</name>
</gene>
<evidence type="ECO:0000256" key="5">
    <source>
        <dbReference type="SAM" id="Phobius"/>
    </source>
</evidence>
<reference evidence="7 8" key="1">
    <citation type="journal article" date="2017" name="Genome Announc.">
        <title>Draft Genome Sequence of Romboutsia weinsteinii sp. nov. Strain CCRI-19649(T) Isolated from Surface Water.</title>
        <authorList>
            <person name="Maheux A.F."/>
            <person name="Boudreau D.K."/>
            <person name="Berube E."/>
            <person name="Boissinot M."/>
            <person name="Cantin P."/>
            <person name="Raymond F."/>
            <person name="Corbeil J."/>
            <person name="Omar R.F."/>
            <person name="Bergeron M.G."/>
        </authorList>
    </citation>
    <scope>NUCLEOTIDE SEQUENCE [LARGE SCALE GENOMIC DNA]</scope>
    <source>
        <strain evidence="7 8">CCRI-19649</strain>
    </source>
</reference>
<feature type="transmembrane region" description="Helical" evidence="5">
    <location>
        <begin position="67"/>
        <end position="92"/>
    </location>
</feature>
<feature type="transmembrane region" description="Helical" evidence="5">
    <location>
        <begin position="170"/>
        <end position="188"/>
    </location>
</feature>
<dbReference type="GO" id="GO:0008273">
    <property type="term" value="F:calcium, potassium:sodium antiporter activity"/>
    <property type="evidence" value="ECO:0007669"/>
    <property type="project" value="TreeGrafter"/>
</dbReference>
<feature type="transmembrane region" description="Helical" evidence="5">
    <location>
        <begin position="129"/>
        <end position="150"/>
    </location>
</feature>
<feature type="transmembrane region" description="Helical" evidence="5">
    <location>
        <begin position="238"/>
        <end position="257"/>
    </location>
</feature>
<dbReference type="GO" id="GO:0005886">
    <property type="term" value="C:plasma membrane"/>
    <property type="evidence" value="ECO:0007669"/>
    <property type="project" value="TreeGrafter"/>
</dbReference>
<organism evidence="7 8">
    <name type="scientific">Romboutsia weinsteinii</name>
    <dbReference type="NCBI Taxonomy" id="2020949"/>
    <lineage>
        <taxon>Bacteria</taxon>
        <taxon>Bacillati</taxon>
        <taxon>Bacillota</taxon>
        <taxon>Clostridia</taxon>
        <taxon>Peptostreptococcales</taxon>
        <taxon>Peptostreptococcaceae</taxon>
        <taxon>Romboutsia</taxon>
    </lineage>
</organism>
<keyword evidence="8" id="KW-1185">Reference proteome</keyword>
<keyword evidence="4 5" id="KW-0472">Membrane</keyword>
<dbReference type="PANTHER" id="PTHR10846">
    <property type="entry name" value="SODIUM/POTASSIUM/CALCIUM EXCHANGER"/>
    <property type="match status" value="1"/>
</dbReference>
<dbReference type="InterPro" id="IPR044880">
    <property type="entry name" value="NCX_ion-bd_dom_sf"/>
</dbReference>
<evidence type="ECO:0000313" key="7">
    <source>
        <dbReference type="EMBL" id="RDY29466.1"/>
    </source>
</evidence>
<feature type="domain" description="Sodium/calcium exchanger membrane region" evidence="6">
    <location>
        <begin position="2"/>
        <end position="150"/>
    </location>
</feature>
<evidence type="ECO:0000313" key="8">
    <source>
        <dbReference type="Proteomes" id="UP000215694"/>
    </source>
</evidence>
<dbReference type="Pfam" id="PF01699">
    <property type="entry name" value="Na_Ca_ex"/>
    <property type="match status" value="2"/>
</dbReference>
<feature type="transmembrane region" description="Helical" evidence="5">
    <location>
        <begin position="299"/>
        <end position="315"/>
    </location>
</feature>
<feature type="transmembrane region" description="Helical" evidence="5">
    <location>
        <begin position="36"/>
        <end position="60"/>
    </location>
</feature>